<dbReference type="Proteomes" id="UP000236161">
    <property type="component" value="Unassembled WGS sequence"/>
</dbReference>
<keyword evidence="3" id="KW-1185">Reference proteome</keyword>
<evidence type="ECO:0000256" key="1">
    <source>
        <dbReference type="SAM" id="MobiDB-lite"/>
    </source>
</evidence>
<protein>
    <submittedName>
        <fullName evidence="2">Uncharacterized protein</fullName>
    </submittedName>
</protein>
<evidence type="ECO:0000313" key="3">
    <source>
        <dbReference type="Proteomes" id="UP000236161"/>
    </source>
</evidence>
<reference evidence="2 3" key="1">
    <citation type="journal article" date="2017" name="Nature">
        <title>The Apostasia genome and the evolution of orchids.</title>
        <authorList>
            <person name="Zhang G.Q."/>
            <person name="Liu K.W."/>
            <person name="Li Z."/>
            <person name="Lohaus R."/>
            <person name="Hsiao Y.Y."/>
            <person name="Niu S.C."/>
            <person name="Wang J.Y."/>
            <person name="Lin Y.C."/>
            <person name="Xu Q."/>
            <person name="Chen L.J."/>
            <person name="Yoshida K."/>
            <person name="Fujiwara S."/>
            <person name="Wang Z.W."/>
            <person name="Zhang Y.Q."/>
            <person name="Mitsuda N."/>
            <person name="Wang M."/>
            <person name="Liu G.H."/>
            <person name="Pecoraro L."/>
            <person name="Huang H.X."/>
            <person name="Xiao X.J."/>
            <person name="Lin M."/>
            <person name="Wu X.Y."/>
            <person name="Wu W.L."/>
            <person name="Chen Y.Y."/>
            <person name="Chang S.B."/>
            <person name="Sakamoto S."/>
            <person name="Ohme-Takagi M."/>
            <person name="Yagi M."/>
            <person name="Zeng S.J."/>
            <person name="Shen C.Y."/>
            <person name="Yeh C.M."/>
            <person name="Luo Y.B."/>
            <person name="Tsai W.C."/>
            <person name="Van de Peer Y."/>
            <person name="Liu Z.J."/>
        </authorList>
    </citation>
    <scope>NUCLEOTIDE SEQUENCE [LARGE SCALE GENOMIC DNA]</scope>
    <source>
        <strain evidence="3">cv. Shenzhen</strain>
        <tissue evidence="2">Stem</tissue>
    </source>
</reference>
<evidence type="ECO:0000313" key="2">
    <source>
        <dbReference type="EMBL" id="PKA58043.1"/>
    </source>
</evidence>
<name>A0A2I0AR61_9ASPA</name>
<sequence>MVRSNSCPPSFRVLDSSPLIFGGSSAAERRLALSGAAATVTGEDDALEQRRLRSPDSGCRLTAQAPSGPTAPAAF</sequence>
<dbReference type="AlphaFoldDB" id="A0A2I0AR61"/>
<dbReference type="EMBL" id="KZ451957">
    <property type="protein sequence ID" value="PKA58043.1"/>
    <property type="molecule type" value="Genomic_DNA"/>
</dbReference>
<feature type="region of interest" description="Disordered" evidence="1">
    <location>
        <begin position="37"/>
        <end position="75"/>
    </location>
</feature>
<gene>
    <name evidence="2" type="ORF">AXF42_Ash019269</name>
</gene>
<accession>A0A2I0AR61</accession>
<organism evidence="2 3">
    <name type="scientific">Apostasia shenzhenica</name>
    <dbReference type="NCBI Taxonomy" id="1088818"/>
    <lineage>
        <taxon>Eukaryota</taxon>
        <taxon>Viridiplantae</taxon>
        <taxon>Streptophyta</taxon>
        <taxon>Embryophyta</taxon>
        <taxon>Tracheophyta</taxon>
        <taxon>Spermatophyta</taxon>
        <taxon>Magnoliopsida</taxon>
        <taxon>Liliopsida</taxon>
        <taxon>Asparagales</taxon>
        <taxon>Orchidaceae</taxon>
        <taxon>Apostasioideae</taxon>
        <taxon>Apostasia</taxon>
    </lineage>
</organism>
<proteinExistence type="predicted"/>